<sequence length="517" mass="52654">DADDDSEADPHSDDEWIFETVKSTKSLQTAHGAVARVPEAVILEDNLDTIRPSSLPRARPTSMQIVSPAGARPPENDAYEDVLDSYHEGSAESPRTILGAAAREEGGRGAQGPPDPNGSPPPSVMPADPPALVRRATVDSTSVPTDDLPASSDLPSVRAIQFPVRKISAKRIPPPASPHASPTASTGTSPVPIRRAKTEITSPPPRIASSVPTTLGDIRRIATTTDSQQHLHAAGPISASPGGFPQLPRTSSMHHAHHRAGAAVGGGAKRISHGQSSSVDETMLVGAAGSGGPSVSAGVPPRRGQSDIGVGAAHAGAGAIGGWREEPPSVEPMRARSGSASAASDLGDGIVKSKPLGRSASSAATQVSAIAAAAAAAAARATLLSASPVPTSASPSSGALPFRSPSRRLPGAAGPASAGPSTSRRNLTVGPWFRKRSASASVIGRQPTFTQRDAYTLAAVAAGKKASAAPAAFPVALARGLDLSTVSEREHVQRELASRASETLRLLDGLERAVQQM</sequence>
<evidence type="ECO:0000313" key="3">
    <source>
        <dbReference type="Proteomes" id="UP000269721"/>
    </source>
</evidence>
<feature type="compositionally biased region" description="Pro residues" evidence="1">
    <location>
        <begin position="113"/>
        <end position="129"/>
    </location>
</feature>
<feature type="non-terminal residue" evidence="2">
    <location>
        <position position="1"/>
    </location>
</feature>
<name>A0A4P9W858_9FUNG</name>
<reference evidence="3" key="1">
    <citation type="journal article" date="2018" name="Nat. Microbiol.">
        <title>Leveraging single-cell genomics to expand the fungal tree of life.</title>
        <authorList>
            <person name="Ahrendt S.R."/>
            <person name="Quandt C.A."/>
            <person name="Ciobanu D."/>
            <person name="Clum A."/>
            <person name="Salamov A."/>
            <person name="Andreopoulos B."/>
            <person name="Cheng J.F."/>
            <person name="Woyke T."/>
            <person name="Pelin A."/>
            <person name="Henrissat B."/>
            <person name="Reynolds N.K."/>
            <person name="Benny G.L."/>
            <person name="Smith M.E."/>
            <person name="James T.Y."/>
            <person name="Grigoriev I.V."/>
        </authorList>
    </citation>
    <scope>NUCLEOTIDE SEQUENCE [LARGE SCALE GENOMIC DNA]</scope>
</reference>
<dbReference type="AlphaFoldDB" id="A0A4P9W858"/>
<feature type="compositionally biased region" description="Low complexity" evidence="1">
    <location>
        <begin position="178"/>
        <end position="192"/>
    </location>
</feature>
<proteinExistence type="predicted"/>
<feature type="region of interest" description="Disordered" evidence="1">
    <location>
        <begin position="167"/>
        <end position="278"/>
    </location>
</feature>
<feature type="region of interest" description="Disordered" evidence="1">
    <location>
        <begin position="319"/>
        <end position="363"/>
    </location>
</feature>
<organism evidence="2 3">
    <name type="scientific">Blyttiomyces helicus</name>
    <dbReference type="NCBI Taxonomy" id="388810"/>
    <lineage>
        <taxon>Eukaryota</taxon>
        <taxon>Fungi</taxon>
        <taxon>Fungi incertae sedis</taxon>
        <taxon>Chytridiomycota</taxon>
        <taxon>Chytridiomycota incertae sedis</taxon>
        <taxon>Chytridiomycetes</taxon>
        <taxon>Chytridiomycetes incertae sedis</taxon>
        <taxon>Blyttiomyces</taxon>
    </lineage>
</organism>
<evidence type="ECO:0000256" key="1">
    <source>
        <dbReference type="SAM" id="MobiDB-lite"/>
    </source>
</evidence>
<accession>A0A4P9W858</accession>
<feature type="compositionally biased region" description="Low complexity" evidence="1">
    <location>
        <begin position="410"/>
        <end position="423"/>
    </location>
</feature>
<feature type="compositionally biased region" description="Low complexity" evidence="1">
    <location>
        <begin position="335"/>
        <end position="344"/>
    </location>
</feature>
<dbReference type="Proteomes" id="UP000269721">
    <property type="component" value="Unassembled WGS sequence"/>
</dbReference>
<protein>
    <submittedName>
        <fullName evidence="2">Uncharacterized protein</fullName>
    </submittedName>
</protein>
<feature type="region of interest" description="Disordered" evidence="1">
    <location>
        <begin position="387"/>
        <end position="430"/>
    </location>
</feature>
<keyword evidence="3" id="KW-1185">Reference proteome</keyword>
<dbReference type="EMBL" id="KZ996537">
    <property type="protein sequence ID" value="RKO88701.1"/>
    <property type="molecule type" value="Genomic_DNA"/>
</dbReference>
<evidence type="ECO:0000313" key="2">
    <source>
        <dbReference type="EMBL" id="RKO88701.1"/>
    </source>
</evidence>
<feature type="region of interest" description="Disordered" evidence="1">
    <location>
        <begin position="47"/>
        <end position="154"/>
    </location>
</feature>
<gene>
    <name evidence="2" type="ORF">BDK51DRAFT_38597</name>
</gene>
<feature type="compositionally biased region" description="Low complexity" evidence="1">
    <location>
        <begin position="387"/>
        <end position="399"/>
    </location>
</feature>